<accession>A0A7U9DR12</accession>
<sequence length="54" mass="5969">MRTGSQFTQTVRQFEETGASRMHQTHRAAPTVSPADPVNPTRIDNTARDSVPES</sequence>
<proteinExistence type="predicted"/>
<dbReference type="EMBL" id="CM001889">
    <property type="protein sequence ID" value="EOY48559.1"/>
    <property type="molecule type" value="Genomic_DNA"/>
</dbReference>
<evidence type="ECO:0000313" key="3">
    <source>
        <dbReference type="Proteomes" id="UP000014062"/>
    </source>
</evidence>
<organism evidence="2 3">
    <name type="scientific">Streptomyces lividans 1326</name>
    <dbReference type="NCBI Taxonomy" id="1200984"/>
    <lineage>
        <taxon>Bacteria</taxon>
        <taxon>Bacillati</taxon>
        <taxon>Actinomycetota</taxon>
        <taxon>Actinomycetes</taxon>
        <taxon>Kitasatosporales</taxon>
        <taxon>Streptomycetaceae</taxon>
        <taxon>Streptomyces</taxon>
    </lineage>
</organism>
<feature type="compositionally biased region" description="Basic and acidic residues" evidence="1">
    <location>
        <begin position="45"/>
        <end position="54"/>
    </location>
</feature>
<dbReference type="Proteomes" id="UP000014062">
    <property type="component" value="Chromosome"/>
</dbReference>
<gene>
    <name evidence="2" type="ORF">SLI_3846</name>
</gene>
<evidence type="ECO:0000256" key="1">
    <source>
        <dbReference type="SAM" id="MobiDB-lite"/>
    </source>
</evidence>
<reference evidence="3" key="1">
    <citation type="journal article" date="2013" name="Genome Biol. Evol.">
        <title>The genome sequence of Streptomyces lividans 66 reveals a novel tRNA-dependent peptide biosynthetic system within a metal-related genomic island.</title>
        <authorList>
            <person name="Cruz-Morales P."/>
            <person name="Vijgenboom E."/>
            <person name="Iruegas-Bocardo F."/>
            <person name="Girard G."/>
            <person name="Yanez-Guerra L.A."/>
            <person name="Ramos-Aboites H.E."/>
            <person name="Pernodet J.L."/>
            <person name="Anne J."/>
            <person name="van Wezel G.P."/>
            <person name="Barona-Gomez F."/>
        </authorList>
    </citation>
    <scope>NUCLEOTIDE SEQUENCE [LARGE SCALE GENOMIC DNA]</scope>
    <source>
        <strain evidence="3">1326</strain>
    </source>
</reference>
<evidence type="ECO:0000313" key="2">
    <source>
        <dbReference type="EMBL" id="EOY48559.1"/>
    </source>
</evidence>
<feature type="region of interest" description="Disordered" evidence="1">
    <location>
        <begin position="17"/>
        <end position="54"/>
    </location>
</feature>
<name>A0A7U9DR12_STRLI</name>
<protein>
    <submittedName>
        <fullName evidence="2">Uncharacterized protein</fullName>
    </submittedName>
</protein>
<dbReference type="AlphaFoldDB" id="A0A7U9DR12"/>